<organism evidence="2 3">
    <name type="scientific">Burkholderia ubonensis</name>
    <dbReference type="NCBI Taxonomy" id="101571"/>
    <lineage>
        <taxon>Bacteria</taxon>
        <taxon>Pseudomonadati</taxon>
        <taxon>Pseudomonadota</taxon>
        <taxon>Betaproteobacteria</taxon>
        <taxon>Burkholderiales</taxon>
        <taxon>Burkholderiaceae</taxon>
        <taxon>Burkholderia</taxon>
        <taxon>Burkholderia cepacia complex</taxon>
    </lineage>
</organism>
<feature type="transmembrane region" description="Helical" evidence="1">
    <location>
        <begin position="29"/>
        <end position="48"/>
    </location>
</feature>
<reference evidence="2 3" key="1">
    <citation type="submission" date="2015-11" db="EMBL/GenBank/DDBJ databases">
        <title>Expanding the genomic diversity of Burkholderia species for the development of highly accurate diagnostics.</title>
        <authorList>
            <person name="Sahl J."/>
            <person name="Keim P."/>
            <person name="Wagner D."/>
        </authorList>
    </citation>
    <scope>NUCLEOTIDE SEQUENCE [LARGE SCALE GENOMIC DNA]</scope>
    <source>
        <strain evidence="2 3">MSMB1585WGS</strain>
    </source>
</reference>
<keyword evidence="1" id="KW-1133">Transmembrane helix</keyword>
<comment type="caution">
    <text evidence="2">The sequence shown here is derived from an EMBL/GenBank/DDBJ whole genome shotgun (WGS) entry which is preliminary data.</text>
</comment>
<proteinExistence type="predicted"/>
<keyword evidence="1" id="KW-0472">Membrane</keyword>
<gene>
    <name evidence="2" type="ORF">WJ68_21395</name>
</gene>
<name>A0ABD4E0F7_9BURK</name>
<evidence type="ECO:0000313" key="2">
    <source>
        <dbReference type="EMBL" id="KVN79267.1"/>
    </source>
</evidence>
<evidence type="ECO:0000256" key="1">
    <source>
        <dbReference type="SAM" id="Phobius"/>
    </source>
</evidence>
<accession>A0ABD4E0F7</accession>
<dbReference type="Proteomes" id="UP000057910">
    <property type="component" value="Unassembled WGS sequence"/>
</dbReference>
<keyword evidence="1" id="KW-0812">Transmembrane</keyword>
<dbReference type="AlphaFoldDB" id="A0ABD4E0F7"/>
<evidence type="ECO:0008006" key="4">
    <source>
        <dbReference type="Google" id="ProtNLM"/>
    </source>
</evidence>
<dbReference type="EMBL" id="LPAD01000089">
    <property type="protein sequence ID" value="KVN79267.1"/>
    <property type="molecule type" value="Genomic_DNA"/>
</dbReference>
<protein>
    <recommendedName>
        <fullName evidence="4">Type VI secretion protein</fullName>
    </recommendedName>
</protein>
<sequence length="425" mass="46773">MRSDGGVMAVDFTRLPPEEPVPDNPPSRLFWTVLFFLIAIVGVFAVLLLWPKGDPTQTPWFWTCVTVYPFGLAAFVVLRRYSVYEGHRLDAIAWNEARKDYVNGVFDGASRPLAVLAATCRFSSDAKDDEFGKLMDGSVKLEPKTPPKPDAPPVHARWFEKPDADENGIRFNHDDERQRSVLDWAFSMVTDTVADAVRSLSTELRLKVQLVLPDIANTDEALAIWNRQWAKSNFRPAQARVLVESPDLMYADVWLDRVNQRLDEEARLIVCVRLNGIHQVLPPDGSAEAVVAMLLAPEAVCRSFKLAPLAMLHRPNGTEDCSIDDALARTLQWGRVQAVEIKRIWQGGLDVSEINAATRAVVKAGIGAKVANIDYMVGHAGSAAPWFAVACAASAAVQDGAPQLVVTTTGSASPCFVVVRNINSR</sequence>
<feature type="transmembrane region" description="Helical" evidence="1">
    <location>
        <begin position="60"/>
        <end position="78"/>
    </location>
</feature>
<evidence type="ECO:0000313" key="3">
    <source>
        <dbReference type="Proteomes" id="UP000057910"/>
    </source>
</evidence>